<evidence type="ECO:0008006" key="3">
    <source>
        <dbReference type="Google" id="ProtNLM"/>
    </source>
</evidence>
<dbReference type="InterPro" id="IPR011042">
    <property type="entry name" value="6-blade_b-propeller_TolB-like"/>
</dbReference>
<dbReference type="eggNOG" id="COG0823">
    <property type="taxonomic scope" value="Bacteria"/>
</dbReference>
<sequence length="392" mass="43031">MSPAKFVRSERRRRARARVSSTLALAMAVGLQMPAAAVAPVYHGSPDLLKASVRTTAVVEGARPAWSPDGRFMAYVDHEFGTVRERELATGATRCLTCHVPGGQFWRVHYTAAGDLLLGGRGAAADPSTPVSVAERLLHLEWYWMPRNAEAQPFPLHLNVFEGIAVARHSDWIAWTATPFHHGQDGQRSAMWIARLRVDGKVAVLEDRRQVLEWPSPDSGVVPPTDFVAEDPDRRLPKALPDFGIEAQDFIEGGKGDGTPPAAIVFYAFAPDRRGLAQPYQGLEIYRLDLRAGRVQRQTDNDEYDEAEGVTPDGRFVVVESDHDTGLSNAALDLYALRLDGTGRHLRRLTYATAQPGSEATNPVISPDGRSMLHELHSADGTSSIQLTTFVR</sequence>
<reference evidence="2" key="2">
    <citation type="submission" date="2009-10" db="EMBL/GenBank/DDBJ databases">
        <title>The genome sequence of Streptomyces pristinaespiralis strain ATCC 25486.</title>
        <authorList>
            <consortium name="The Broad Institute Genome Sequencing Platform"/>
            <consortium name="Broad Institute Microbial Sequencing Center"/>
            <person name="Fischbach M."/>
            <person name="Godfrey P."/>
            <person name="Ward D."/>
            <person name="Young S."/>
            <person name="Zeng Q."/>
            <person name="Koehrsen M."/>
            <person name="Alvarado L."/>
            <person name="Berlin A.M."/>
            <person name="Bochicchio J."/>
            <person name="Borenstein D."/>
            <person name="Chapman S.B."/>
            <person name="Chen Z."/>
            <person name="Engels R."/>
            <person name="Freedman E."/>
            <person name="Gellesch M."/>
            <person name="Goldberg J."/>
            <person name="Griggs A."/>
            <person name="Gujja S."/>
            <person name="Heilman E.R."/>
            <person name="Heiman D.I."/>
            <person name="Hepburn T.A."/>
            <person name="Howarth C."/>
            <person name="Jen D."/>
            <person name="Larson L."/>
            <person name="Lewis B."/>
            <person name="Mehta T."/>
            <person name="Park D."/>
            <person name="Pearson M."/>
            <person name="Richards J."/>
            <person name="Roberts A."/>
            <person name="Saif S."/>
            <person name="Shea T.D."/>
            <person name="Shenoy N."/>
            <person name="Sisk P."/>
            <person name="Stolte C."/>
            <person name="Sykes S.N."/>
            <person name="Thomson T."/>
            <person name="Walk T."/>
            <person name="White J."/>
            <person name="Yandava C."/>
            <person name="Straight P."/>
            <person name="Clardy J."/>
            <person name="Hung D."/>
            <person name="Kolter R."/>
            <person name="Mekalanos J."/>
            <person name="Walker S."/>
            <person name="Walsh C.T."/>
            <person name="Wieland-Brown L.C."/>
            <person name="Haas B."/>
            <person name="Nusbaum C."/>
            <person name="Birren B."/>
        </authorList>
    </citation>
    <scope>NUCLEOTIDE SEQUENCE [LARGE SCALE GENOMIC DNA]</scope>
    <source>
        <strain evidence="2">ATCC 25486 / DSM 40338 / CBS 914.69 / JCM 4507 / NBRC 13074 / NRRL 2958 / 5647</strain>
    </source>
</reference>
<organism evidence="1 2">
    <name type="scientific">Streptomyces pristinaespiralis (strain ATCC 25486 / DSM 40338 / CBS 914.69 / JCM 4507 / KCC S-0507 / NBRC 13074 / NRRL 2958 / 5647)</name>
    <dbReference type="NCBI Taxonomy" id="457429"/>
    <lineage>
        <taxon>Bacteria</taxon>
        <taxon>Bacillati</taxon>
        <taxon>Actinomycetota</taxon>
        <taxon>Actinomycetes</taxon>
        <taxon>Kitasatosporales</taxon>
        <taxon>Streptomycetaceae</taxon>
        <taxon>Streptomyces</taxon>
    </lineage>
</organism>
<protein>
    <recommendedName>
        <fullName evidence="3">Translocation protein TolB</fullName>
    </recommendedName>
</protein>
<reference evidence="2" key="1">
    <citation type="submission" date="2008-02" db="EMBL/GenBank/DDBJ databases">
        <authorList>
            <consortium name="The Broad Institute Genome Sequencing Platform"/>
            <person name="Fischbach M."/>
            <person name="Ward D."/>
            <person name="Young S."/>
            <person name="Jaffe D."/>
            <person name="Gnerre S."/>
            <person name="Berlin A."/>
            <person name="Heiman D."/>
            <person name="Hepburn T."/>
            <person name="Sykes S."/>
            <person name="Alvarado L."/>
            <person name="Kodira C.D."/>
            <person name="Straight P."/>
            <person name="Clardy J."/>
            <person name="Hung D."/>
            <person name="Kolter R."/>
            <person name="Mekalanos J."/>
            <person name="Walker S."/>
            <person name="Walsh C.T."/>
            <person name="Lander E."/>
            <person name="Galagan J."/>
            <person name="Nusbaum C."/>
            <person name="Birren B."/>
        </authorList>
    </citation>
    <scope>NUCLEOTIDE SEQUENCE [LARGE SCALE GENOMIC DNA]</scope>
    <source>
        <strain evidence="2">ATCC 25486 / DSM 40338 / CBS 914.69 / JCM 4507 / NBRC 13074 / NRRL 2958 / 5647</strain>
    </source>
</reference>
<dbReference type="Proteomes" id="UP000002805">
    <property type="component" value="Chromosome"/>
</dbReference>
<dbReference type="InterPro" id="IPR011659">
    <property type="entry name" value="WD40"/>
</dbReference>
<gene>
    <name evidence="1" type="ORF">SSDG_00873</name>
</gene>
<evidence type="ECO:0000313" key="2">
    <source>
        <dbReference type="Proteomes" id="UP000002805"/>
    </source>
</evidence>
<dbReference type="AlphaFoldDB" id="B5H6U4"/>
<name>B5H6U4_STRE2</name>
<accession>B5H6U4</accession>
<dbReference type="Gene3D" id="2.120.10.30">
    <property type="entry name" value="TolB, C-terminal domain"/>
    <property type="match status" value="1"/>
</dbReference>
<dbReference type="EMBL" id="CM000950">
    <property type="protein sequence ID" value="EDY62555.1"/>
    <property type="molecule type" value="Genomic_DNA"/>
</dbReference>
<evidence type="ECO:0000313" key="1">
    <source>
        <dbReference type="EMBL" id="EDY62555.1"/>
    </source>
</evidence>
<dbReference type="Pfam" id="PF07676">
    <property type="entry name" value="PD40"/>
    <property type="match status" value="2"/>
</dbReference>
<dbReference type="HOGENOM" id="CLU_813188_0_0_11"/>
<keyword evidence="2" id="KW-1185">Reference proteome</keyword>
<dbReference type="SUPFAM" id="SSF82171">
    <property type="entry name" value="DPP6 N-terminal domain-like"/>
    <property type="match status" value="1"/>
</dbReference>
<proteinExistence type="predicted"/>